<comment type="catalytic activity">
    <reaction evidence="1">
        <text>a CDP-1,2-diacyl-sn-glycerol + H2O = a 1,2-diacyl-sn-glycero-3-phosphate + CMP + 2 H(+)</text>
        <dbReference type="Rhea" id="RHEA:15221"/>
        <dbReference type="ChEBI" id="CHEBI:15377"/>
        <dbReference type="ChEBI" id="CHEBI:15378"/>
        <dbReference type="ChEBI" id="CHEBI:58332"/>
        <dbReference type="ChEBI" id="CHEBI:58608"/>
        <dbReference type="ChEBI" id="CHEBI:60377"/>
        <dbReference type="EC" id="3.6.1.26"/>
    </reaction>
</comment>
<reference evidence="19 20" key="1">
    <citation type="submission" date="2016-11" db="EMBL/GenBank/DDBJ databases">
        <authorList>
            <person name="Jaros S."/>
            <person name="Januszkiewicz K."/>
            <person name="Wedrychowicz H."/>
        </authorList>
    </citation>
    <scope>NUCLEOTIDE SEQUENCE [LARGE SCALE GENOMIC DNA]</scope>
    <source>
        <strain evidence="19 20">DSM 19436</strain>
    </source>
</reference>
<evidence type="ECO:0000256" key="12">
    <source>
        <dbReference type="ARBA" id="ARBA00022989"/>
    </source>
</evidence>
<evidence type="ECO:0000256" key="7">
    <source>
        <dbReference type="ARBA" id="ARBA00019608"/>
    </source>
</evidence>
<sequence length="264" mass="28232">MRPLVRMATLAAVVCAGVVMAALLAIEPIQAHSRNALALSVDGCVVAQRTLHVPFPCLSVDLSGGKGRGYAVIRPPLGRSEVLLVPTVPIVGIESRALLPADAPPLFQEAWAARRFVVAALPRDPGRTGLGMAVNSRPNRSQDRLHIHVDCLQPSVMGALTRFGPKIGERWTRFPVLLAGGRYWARQVSAASFQTINPFRLVYDGLPVARRSMADMTLVIAGTTLTDGKPGFMLLAANTRARGLEKAVGEDLLDHTCHLAAAGR</sequence>
<comment type="pathway">
    <text evidence="3">Phospholipid metabolism; CDP-diacylglycerol degradation; phosphatidate from CDP-diacylglycerol: step 1/1.</text>
</comment>
<evidence type="ECO:0000256" key="4">
    <source>
        <dbReference type="ARBA" id="ARBA00005189"/>
    </source>
</evidence>
<dbReference type="GO" id="GO:0005886">
    <property type="term" value="C:plasma membrane"/>
    <property type="evidence" value="ECO:0007669"/>
    <property type="project" value="UniProtKB-SubCell"/>
</dbReference>
<dbReference type="InterPro" id="IPR003763">
    <property type="entry name" value="CDP-diacylglyc_Pase"/>
</dbReference>
<evidence type="ECO:0000256" key="15">
    <source>
        <dbReference type="ARBA" id="ARBA00023209"/>
    </source>
</evidence>
<organism evidence="19 20">
    <name type="scientific">Kaistia soli DSM 19436</name>
    <dbReference type="NCBI Taxonomy" id="1122133"/>
    <lineage>
        <taxon>Bacteria</taxon>
        <taxon>Pseudomonadati</taxon>
        <taxon>Pseudomonadota</taxon>
        <taxon>Alphaproteobacteria</taxon>
        <taxon>Hyphomicrobiales</taxon>
        <taxon>Kaistiaceae</taxon>
        <taxon>Kaistia</taxon>
    </lineage>
</organism>
<evidence type="ECO:0000256" key="3">
    <source>
        <dbReference type="ARBA" id="ARBA00004927"/>
    </source>
</evidence>
<dbReference type="STRING" id="1122133.SAMN02745157_1131"/>
<keyword evidence="10" id="KW-0812">Transmembrane</keyword>
<evidence type="ECO:0000256" key="16">
    <source>
        <dbReference type="ARBA" id="ARBA00023264"/>
    </source>
</evidence>
<proteinExistence type="inferred from homology"/>
<dbReference type="InterPro" id="IPR036265">
    <property type="entry name" value="HIT-like_sf"/>
</dbReference>
<comment type="subcellular location">
    <subcellularLocation>
        <location evidence="2">Cell membrane</location>
        <topology evidence="2">Single-pass membrane protein</topology>
    </subcellularLocation>
</comment>
<keyword evidence="12" id="KW-1133">Transmembrane helix</keyword>
<evidence type="ECO:0000256" key="10">
    <source>
        <dbReference type="ARBA" id="ARBA00022692"/>
    </source>
</evidence>
<keyword evidence="8" id="KW-1003">Cell membrane</keyword>
<dbReference type="EC" id="3.6.1.26" evidence="6"/>
<dbReference type="AlphaFoldDB" id="A0A1M4X2S1"/>
<evidence type="ECO:0000256" key="11">
    <source>
        <dbReference type="ARBA" id="ARBA00022801"/>
    </source>
</evidence>
<evidence type="ECO:0000256" key="9">
    <source>
        <dbReference type="ARBA" id="ARBA00022516"/>
    </source>
</evidence>
<gene>
    <name evidence="19" type="ORF">SAMN02745157_1131</name>
</gene>
<comment type="pathway">
    <text evidence="4">Lipid metabolism.</text>
</comment>
<evidence type="ECO:0000256" key="6">
    <source>
        <dbReference type="ARBA" id="ARBA00012375"/>
    </source>
</evidence>
<keyword evidence="20" id="KW-1185">Reference proteome</keyword>
<comment type="similarity">
    <text evidence="5">Belongs to the Cdh family.</text>
</comment>
<dbReference type="Pfam" id="PF02611">
    <property type="entry name" value="CDH"/>
    <property type="match status" value="1"/>
</dbReference>
<evidence type="ECO:0000256" key="2">
    <source>
        <dbReference type="ARBA" id="ARBA00004162"/>
    </source>
</evidence>
<dbReference type="GO" id="GO:0008654">
    <property type="term" value="P:phospholipid biosynthetic process"/>
    <property type="evidence" value="ECO:0007669"/>
    <property type="project" value="UniProtKB-KW"/>
</dbReference>
<dbReference type="SUPFAM" id="SSF54197">
    <property type="entry name" value="HIT-like"/>
    <property type="match status" value="1"/>
</dbReference>
<keyword evidence="11" id="KW-0378">Hydrolase</keyword>
<dbReference type="Gene3D" id="3.30.428.30">
    <property type="entry name" value="HIT family - CDH-like"/>
    <property type="match status" value="1"/>
</dbReference>
<accession>A0A1M4X2S1</accession>
<dbReference type="RefSeq" id="WP_175561727.1">
    <property type="nucleotide sequence ID" value="NZ_FQUP01000001.1"/>
</dbReference>
<keyword evidence="9" id="KW-0444">Lipid biosynthesis</keyword>
<evidence type="ECO:0000256" key="5">
    <source>
        <dbReference type="ARBA" id="ARBA00006435"/>
    </source>
</evidence>
<evidence type="ECO:0000256" key="1">
    <source>
        <dbReference type="ARBA" id="ARBA00001007"/>
    </source>
</evidence>
<dbReference type="EMBL" id="FQUP01000001">
    <property type="protein sequence ID" value="SHE87770.1"/>
    <property type="molecule type" value="Genomic_DNA"/>
</dbReference>
<dbReference type="Proteomes" id="UP000184485">
    <property type="component" value="Unassembled WGS sequence"/>
</dbReference>
<evidence type="ECO:0000313" key="19">
    <source>
        <dbReference type="EMBL" id="SHE87770.1"/>
    </source>
</evidence>
<dbReference type="GO" id="GO:0008715">
    <property type="term" value="F:CDP-diacylglycerol diphosphatase activity"/>
    <property type="evidence" value="ECO:0007669"/>
    <property type="project" value="UniProtKB-EC"/>
</dbReference>
<dbReference type="GO" id="GO:0046342">
    <property type="term" value="P:CDP-diacylglycerol catabolic process"/>
    <property type="evidence" value="ECO:0007669"/>
    <property type="project" value="UniProtKB-UniPathway"/>
</dbReference>
<evidence type="ECO:0000256" key="18">
    <source>
        <dbReference type="ARBA" id="ARBA00032892"/>
    </source>
</evidence>
<dbReference type="UniPathway" id="UPA00609">
    <property type="reaction ID" value="UER00664"/>
</dbReference>
<evidence type="ECO:0000256" key="13">
    <source>
        <dbReference type="ARBA" id="ARBA00023098"/>
    </source>
</evidence>
<keyword evidence="14" id="KW-0472">Membrane</keyword>
<evidence type="ECO:0000256" key="8">
    <source>
        <dbReference type="ARBA" id="ARBA00022475"/>
    </source>
</evidence>
<evidence type="ECO:0000313" key="20">
    <source>
        <dbReference type="Proteomes" id="UP000184485"/>
    </source>
</evidence>
<keyword evidence="13" id="KW-0443">Lipid metabolism</keyword>
<keyword evidence="15" id="KW-0594">Phospholipid biosynthesis</keyword>
<evidence type="ECO:0000256" key="17">
    <source>
        <dbReference type="ARBA" id="ARBA00032888"/>
    </source>
</evidence>
<keyword evidence="16" id="KW-1208">Phospholipid metabolism</keyword>
<evidence type="ECO:0000256" key="14">
    <source>
        <dbReference type="ARBA" id="ARBA00023136"/>
    </source>
</evidence>
<name>A0A1M4X2S1_9HYPH</name>
<protein>
    <recommendedName>
        <fullName evidence="7">CDP-diacylglycerol pyrophosphatase</fullName>
        <ecNumber evidence="6">3.6.1.26</ecNumber>
    </recommendedName>
    <alternativeName>
        <fullName evidence="17">CDP-diacylglycerol phosphatidylhydrolase</fullName>
    </alternativeName>
    <alternativeName>
        <fullName evidence="18">CDP-diglyceride hydrolase</fullName>
    </alternativeName>
</protein>